<name>A0A4Y2JSU4_ARAVE</name>
<gene>
    <name evidence="1" type="ORF">AVEN_39893_1</name>
</gene>
<evidence type="ECO:0000313" key="1">
    <source>
        <dbReference type="EMBL" id="GBM92578.1"/>
    </source>
</evidence>
<keyword evidence="2" id="KW-1185">Reference proteome</keyword>
<accession>A0A4Y2JSU4</accession>
<sequence>MINKSHASADEENQLKGSNSVQARWLSSSVLPQRLVPHWCGLAYAACILSVSVWSEIDETRRDLWSTARCKAAETSSRLKNTITQKALGFFKSGDNLNLRSKEQSEVLLRCCQSVEVWSEMEKALLYTLG</sequence>
<comment type="caution">
    <text evidence="1">The sequence shown here is derived from an EMBL/GenBank/DDBJ whole genome shotgun (WGS) entry which is preliminary data.</text>
</comment>
<organism evidence="1 2">
    <name type="scientific">Araneus ventricosus</name>
    <name type="common">Orbweaver spider</name>
    <name type="synonym">Epeira ventricosa</name>
    <dbReference type="NCBI Taxonomy" id="182803"/>
    <lineage>
        <taxon>Eukaryota</taxon>
        <taxon>Metazoa</taxon>
        <taxon>Ecdysozoa</taxon>
        <taxon>Arthropoda</taxon>
        <taxon>Chelicerata</taxon>
        <taxon>Arachnida</taxon>
        <taxon>Araneae</taxon>
        <taxon>Araneomorphae</taxon>
        <taxon>Entelegynae</taxon>
        <taxon>Araneoidea</taxon>
        <taxon>Araneidae</taxon>
        <taxon>Araneus</taxon>
    </lineage>
</organism>
<dbReference type="AlphaFoldDB" id="A0A4Y2JSU4"/>
<proteinExistence type="predicted"/>
<dbReference type="EMBL" id="BGPR01003800">
    <property type="protein sequence ID" value="GBM92578.1"/>
    <property type="molecule type" value="Genomic_DNA"/>
</dbReference>
<reference evidence="1 2" key="1">
    <citation type="journal article" date="2019" name="Sci. Rep.">
        <title>Orb-weaving spider Araneus ventricosus genome elucidates the spidroin gene catalogue.</title>
        <authorList>
            <person name="Kono N."/>
            <person name="Nakamura H."/>
            <person name="Ohtoshi R."/>
            <person name="Moran D.A.P."/>
            <person name="Shinohara A."/>
            <person name="Yoshida Y."/>
            <person name="Fujiwara M."/>
            <person name="Mori M."/>
            <person name="Tomita M."/>
            <person name="Arakawa K."/>
        </authorList>
    </citation>
    <scope>NUCLEOTIDE SEQUENCE [LARGE SCALE GENOMIC DNA]</scope>
</reference>
<protein>
    <submittedName>
        <fullName evidence="1">Uncharacterized protein</fullName>
    </submittedName>
</protein>
<evidence type="ECO:0000313" key="2">
    <source>
        <dbReference type="Proteomes" id="UP000499080"/>
    </source>
</evidence>
<dbReference type="Proteomes" id="UP000499080">
    <property type="component" value="Unassembled WGS sequence"/>
</dbReference>